<accession>A0ABN7RKY8</accession>
<feature type="transmembrane region" description="Helical" evidence="1">
    <location>
        <begin position="45"/>
        <end position="66"/>
    </location>
</feature>
<dbReference type="Proteomes" id="UP001158576">
    <property type="component" value="Chromosome PAR"/>
</dbReference>
<keyword evidence="1" id="KW-0812">Transmembrane</keyword>
<keyword evidence="1" id="KW-1133">Transmembrane helix</keyword>
<evidence type="ECO:0000313" key="2">
    <source>
        <dbReference type="EMBL" id="CAG5077170.1"/>
    </source>
</evidence>
<reference evidence="2 3" key="1">
    <citation type="submission" date="2021-04" db="EMBL/GenBank/DDBJ databases">
        <authorList>
            <person name="Bliznina A."/>
        </authorList>
    </citation>
    <scope>NUCLEOTIDE SEQUENCE [LARGE SCALE GENOMIC DNA]</scope>
</reference>
<gene>
    <name evidence="2" type="ORF">OKIOD_LOCUS203</name>
</gene>
<evidence type="ECO:0000313" key="3">
    <source>
        <dbReference type="Proteomes" id="UP001158576"/>
    </source>
</evidence>
<keyword evidence="1" id="KW-0472">Membrane</keyword>
<keyword evidence="3" id="KW-1185">Reference proteome</keyword>
<name>A0ABN7RKY8_OIKDI</name>
<protein>
    <submittedName>
        <fullName evidence="2">Oidioi.mRNA.OKI2018_I69.PAR.g8645.t1.cds</fullName>
    </submittedName>
</protein>
<sequence>MNMTITEDLLDDYKDTIHPALFTEEGMTVELKKEKERELNKIIEFWWTFGINIAVLVLIVVMIVVFNYREFEDVGIGHLPSFWQKKQVLKHFLTEKKCEMGLNKSYMTELMNSTADIPASSQGEYSQHLLLESSVIDQLIRNLTCEYLPDHKVMT</sequence>
<organism evidence="2 3">
    <name type="scientific">Oikopleura dioica</name>
    <name type="common">Tunicate</name>
    <dbReference type="NCBI Taxonomy" id="34765"/>
    <lineage>
        <taxon>Eukaryota</taxon>
        <taxon>Metazoa</taxon>
        <taxon>Chordata</taxon>
        <taxon>Tunicata</taxon>
        <taxon>Appendicularia</taxon>
        <taxon>Copelata</taxon>
        <taxon>Oikopleuridae</taxon>
        <taxon>Oikopleura</taxon>
    </lineage>
</organism>
<evidence type="ECO:0000256" key="1">
    <source>
        <dbReference type="SAM" id="Phobius"/>
    </source>
</evidence>
<dbReference type="EMBL" id="OU015568">
    <property type="protein sequence ID" value="CAG5077170.1"/>
    <property type="molecule type" value="Genomic_DNA"/>
</dbReference>
<proteinExistence type="predicted"/>